<dbReference type="AlphaFoldDB" id="A0A645D5E9"/>
<dbReference type="EMBL" id="VSSQ01032806">
    <property type="protein sequence ID" value="MPM84193.1"/>
    <property type="molecule type" value="Genomic_DNA"/>
</dbReference>
<sequence>MLIGISVIGMLTGTISTFFINKKANSKSLKENTIESIKRSLDDFDNLSNEDIDNIYKLLKSLK</sequence>
<name>A0A645D5E9_9ZZZZ</name>
<comment type="caution">
    <text evidence="1">The sequence shown here is derived from an EMBL/GenBank/DDBJ whole genome shotgun (WGS) entry which is preliminary data.</text>
</comment>
<accession>A0A645D5E9</accession>
<reference evidence="1" key="1">
    <citation type="submission" date="2019-08" db="EMBL/GenBank/DDBJ databases">
        <authorList>
            <person name="Kucharzyk K."/>
            <person name="Murdoch R.W."/>
            <person name="Higgins S."/>
            <person name="Loffler F."/>
        </authorList>
    </citation>
    <scope>NUCLEOTIDE SEQUENCE</scope>
</reference>
<proteinExistence type="predicted"/>
<protein>
    <submittedName>
        <fullName evidence="1">Uncharacterized protein</fullName>
    </submittedName>
</protein>
<gene>
    <name evidence="1" type="ORF">SDC9_131264</name>
</gene>
<organism evidence="1">
    <name type="scientific">bioreactor metagenome</name>
    <dbReference type="NCBI Taxonomy" id="1076179"/>
    <lineage>
        <taxon>unclassified sequences</taxon>
        <taxon>metagenomes</taxon>
        <taxon>ecological metagenomes</taxon>
    </lineage>
</organism>
<evidence type="ECO:0000313" key="1">
    <source>
        <dbReference type="EMBL" id="MPM84193.1"/>
    </source>
</evidence>